<accession>A0A7D5M4R4</accession>
<organism evidence="4 5">
    <name type="scientific">Nitrosopumilus oxyclinae</name>
    <dbReference type="NCBI Taxonomy" id="1959104"/>
    <lineage>
        <taxon>Archaea</taxon>
        <taxon>Nitrososphaerota</taxon>
        <taxon>Nitrososphaeria</taxon>
        <taxon>Nitrosopumilales</taxon>
        <taxon>Nitrosopumilaceae</taxon>
        <taxon>Nitrosopumilus</taxon>
    </lineage>
</organism>
<dbReference type="InterPro" id="IPR016181">
    <property type="entry name" value="Acyl_CoA_acyltransferase"/>
</dbReference>
<keyword evidence="2" id="KW-0012">Acyltransferase</keyword>
<keyword evidence="1 4" id="KW-0808">Transferase</keyword>
<dbReference type="RefSeq" id="WP_179363186.1">
    <property type="nucleotide sequence ID" value="NZ_CP026994.1"/>
</dbReference>
<gene>
    <name evidence="4" type="ORF">C5F49_02485</name>
</gene>
<protein>
    <submittedName>
        <fullName evidence="4">N-acetyltransferase</fullName>
    </submittedName>
</protein>
<dbReference type="AlphaFoldDB" id="A0A7D5M4R4"/>
<dbReference type="InterPro" id="IPR000182">
    <property type="entry name" value="GNAT_dom"/>
</dbReference>
<evidence type="ECO:0000313" key="4">
    <source>
        <dbReference type="EMBL" id="QLH04308.1"/>
    </source>
</evidence>
<dbReference type="EMBL" id="CP026994">
    <property type="protein sequence ID" value="QLH04308.1"/>
    <property type="molecule type" value="Genomic_DNA"/>
</dbReference>
<feature type="domain" description="N-acetyltransferase" evidence="3">
    <location>
        <begin position="4"/>
        <end position="150"/>
    </location>
</feature>
<evidence type="ECO:0000259" key="3">
    <source>
        <dbReference type="PROSITE" id="PS51186"/>
    </source>
</evidence>
<dbReference type="PANTHER" id="PTHR43877">
    <property type="entry name" value="AMINOALKYLPHOSPHONATE N-ACETYLTRANSFERASE-RELATED-RELATED"/>
    <property type="match status" value="1"/>
</dbReference>
<name>A0A7D5M4R4_9ARCH</name>
<dbReference type="InterPro" id="IPR050832">
    <property type="entry name" value="Bact_Acetyltransf"/>
</dbReference>
<dbReference type="SUPFAM" id="SSF55729">
    <property type="entry name" value="Acyl-CoA N-acyltransferases (Nat)"/>
    <property type="match status" value="1"/>
</dbReference>
<evidence type="ECO:0000313" key="5">
    <source>
        <dbReference type="Proteomes" id="UP000509441"/>
    </source>
</evidence>
<keyword evidence="5" id="KW-1185">Reference proteome</keyword>
<dbReference type="GeneID" id="56060783"/>
<evidence type="ECO:0000256" key="2">
    <source>
        <dbReference type="ARBA" id="ARBA00023315"/>
    </source>
</evidence>
<proteinExistence type="predicted"/>
<dbReference type="CDD" id="cd04301">
    <property type="entry name" value="NAT_SF"/>
    <property type="match status" value="1"/>
</dbReference>
<dbReference type="Proteomes" id="UP000509441">
    <property type="component" value="Chromosome"/>
</dbReference>
<dbReference type="PANTHER" id="PTHR43877:SF2">
    <property type="entry name" value="AMINOALKYLPHOSPHONATE N-ACETYLTRANSFERASE-RELATED"/>
    <property type="match status" value="1"/>
</dbReference>
<dbReference type="Pfam" id="PF00583">
    <property type="entry name" value="Acetyltransf_1"/>
    <property type="match status" value="1"/>
</dbReference>
<dbReference type="GO" id="GO:0016747">
    <property type="term" value="F:acyltransferase activity, transferring groups other than amino-acyl groups"/>
    <property type="evidence" value="ECO:0007669"/>
    <property type="project" value="InterPro"/>
</dbReference>
<dbReference type="Gene3D" id="3.40.630.30">
    <property type="match status" value="1"/>
</dbReference>
<dbReference type="PROSITE" id="PS51186">
    <property type="entry name" value="GNAT"/>
    <property type="match status" value="1"/>
</dbReference>
<sequence>MDSVVVRPSSGKDIPMILGLLYELGRPKPQKDSEVETFRKLVTKYVKDSDKTILVAELDSVRIIGMVSVVYLSRLNQSTLEMYIPELIVLEKYQNNGTGKKLINYCITLTKEKKCHRIRLESGNQRKESHKFYEHLGFEQSARSFTLNLD</sequence>
<evidence type="ECO:0000256" key="1">
    <source>
        <dbReference type="ARBA" id="ARBA00022679"/>
    </source>
</evidence>
<reference evidence="4 5" key="1">
    <citation type="submission" date="2018-02" db="EMBL/GenBank/DDBJ databases">
        <title>Complete genome of Nitrosopumilus oxyclinae HCE1.</title>
        <authorList>
            <person name="Qin W."/>
            <person name="Zheng Y."/>
            <person name="Stahl D.A."/>
        </authorList>
    </citation>
    <scope>NUCLEOTIDE SEQUENCE [LARGE SCALE GENOMIC DNA]</scope>
    <source>
        <strain evidence="4 5">HCE1</strain>
    </source>
</reference>
<dbReference type="KEGG" id="nox:C5F49_02485"/>
<dbReference type="OrthoDB" id="11996at2157"/>